<evidence type="ECO:0000313" key="10">
    <source>
        <dbReference type="Proteomes" id="UP000007963"/>
    </source>
</evidence>
<dbReference type="Gene3D" id="3.30.200.20">
    <property type="entry name" value="Phosphorylase Kinase, domain 1"/>
    <property type="match status" value="1"/>
</dbReference>
<evidence type="ECO:0000256" key="5">
    <source>
        <dbReference type="ARBA" id="ARBA00022777"/>
    </source>
</evidence>
<evidence type="ECO:0000256" key="6">
    <source>
        <dbReference type="ARBA" id="ARBA00022840"/>
    </source>
</evidence>
<dbReference type="Proteomes" id="UP000007963">
    <property type="component" value="Unassembled WGS sequence"/>
</dbReference>
<dbReference type="Gene3D" id="1.10.510.10">
    <property type="entry name" value="Transferase(Phosphotransferase) domain 1"/>
    <property type="match status" value="1"/>
</dbReference>
<protein>
    <recommendedName>
        <fullName evidence="1">non-specific serine/threonine protein kinase</fullName>
        <ecNumber evidence="1">2.7.11.1</ecNumber>
    </recommendedName>
</protein>
<evidence type="ECO:0000256" key="7">
    <source>
        <dbReference type="ARBA" id="ARBA00047899"/>
    </source>
</evidence>
<dbReference type="OrthoDB" id="5979581at2759"/>
<dbReference type="GO" id="GO:0000245">
    <property type="term" value="P:spliceosomal complex assembly"/>
    <property type="evidence" value="ECO:0007669"/>
    <property type="project" value="TreeGrafter"/>
</dbReference>
<organism evidence="9 10">
    <name type="scientific">Aspergillus terreus (strain NIH 2624 / FGSC A1156)</name>
    <dbReference type="NCBI Taxonomy" id="341663"/>
    <lineage>
        <taxon>Eukaryota</taxon>
        <taxon>Fungi</taxon>
        <taxon>Dikarya</taxon>
        <taxon>Ascomycota</taxon>
        <taxon>Pezizomycotina</taxon>
        <taxon>Eurotiomycetes</taxon>
        <taxon>Eurotiomycetidae</taxon>
        <taxon>Eurotiales</taxon>
        <taxon>Aspergillaceae</taxon>
        <taxon>Aspergillus</taxon>
        <taxon>Aspergillus subgen. Circumdati</taxon>
    </lineage>
</organism>
<dbReference type="PANTHER" id="PTHR47634">
    <property type="entry name" value="PROTEIN KINASE DOMAIN-CONTAINING PROTEIN-RELATED"/>
    <property type="match status" value="1"/>
</dbReference>
<evidence type="ECO:0000256" key="4">
    <source>
        <dbReference type="ARBA" id="ARBA00022741"/>
    </source>
</evidence>
<dbReference type="VEuPathDB" id="FungiDB:ATEG_01372"/>
<comment type="catalytic activity">
    <reaction evidence="8">
        <text>L-seryl-[protein] + ATP = O-phospho-L-seryl-[protein] + ADP + H(+)</text>
        <dbReference type="Rhea" id="RHEA:17989"/>
        <dbReference type="Rhea" id="RHEA-COMP:9863"/>
        <dbReference type="Rhea" id="RHEA-COMP:11604"/>
        <dbReference type="ChEBI" id="CHEBI:15378"/>
        <dbReference type="ChEBI" id="CHEBI:29999"/>
        <dbReference type="ChEBI" id="CHEBI:30616"/>
        <dbReference type="ChEBI" id="CHEBI:83421"/>
        <dbReference type="ChEBI" id="CHEBI:456216"/>
        <dbReference type="EC" id="2.7.11.1"/>
    </reaction>
</comment>
<dbReference type="EMBL" id="CH476595">
    <property type="protein sequence ID" value="EAU38129.1"/>
    <property type="molecule type" value="Genomic_DNA"/>
</dbReference>
<dbReference type="InterPro" id="IPR051334">
    <property type="entry name" value="SRPK"/>
</dbReference>
<keyword evidence="2" id="KW-0723">Serine/threonine-protein kinase</keyword>
<dbReference type="SUPFAM" id="SSF56112">
    <property type="entry name" value="Protein kinase-like (PK-like)"/>
    <property type="match status" value="1"/>
</dbReference>
<evidence type="ECO:0000256" key="1">
    <source>
        <dbReference type="ARBA" id="ARBA00012513"/>
    </source>
</evidence>
<accession>Q0CY62</accession>
<proteinExistence type="predicted"/>
<dbReference type="GO" id="GO:0005737">
    <property type="term" value="C:cytoplasm"/>
    <property type="evidence" value="ECO:0007669"/>
    <property type="project" value="TreeGrafter"/>
</dbReference>
<dbReference type="GO" id="GO:0005524">
    <property type="term" value="F:ATP binding"/>
    <property type="evidence" value="ECO:0007669"/>
    <property type="project" value="UniProtKB-KW"/>
</dbReference>
<dbReference type="GO" id="GO:0050684">
    <property type="term" value="P:regulation of mRNA processing"/>
    <property type="evidence" value="ECO:0007669"/>
    <property type="project" value="TreeGrafter"/>
</dbReference>
<sequence length="223" mass="24670">MAGRQVCLKPGYNSLWPAPRLPIKLNSTSTRGLTSIHPPPKPRVFPNSGWDAISPSTPIEEETIPTYRPERFYPVHIGEVFNCRYQVVGKLGYASSATAWLCRDLMGNRYTTLKVYTMSAADPEVQVYQHLDTIQSSHADLSCLRPLLDVFHVHSPDARSVHACLVHPPLGLSLDQLTPLLPDGVMSSGMVRTAMRNVLAALDFLHAEAFIPVRTACIGRALR</sequence>
<dbReference type="eggNOG" id="KOG1290">
    <property type="taxonomic scope" value="Eukaryota"/>
</dbReference>
<keyword evidence="4" id="KW-0547">Nucleotide-binding</keyword>
<dbReference type="EC" id="2.7.11.1" evidence="1"/>
<dbReference type="HOGENOM" id="CLU_000288_81_7_1"/>
<dbReference type="GeneID" id="4316145"/>
<dbReference type="GO" id="GO:0004674">
    <property type="term" value="F:protein serine/threonine kinase activity"/>
    <property type="evidence" value="ECO:0007669"/>
    <property type="project" value="UniProtKB-KW"/>
</dbReference>
<comment type="catalytic activity">
    <reaction evidence="7">
        <text>L-threonyl-[protein] + ATP = O-phospho-L-threonyl-[protein] + ADP + H(+)</text>
        <dbReference type="Rhea" id="RHEA:46608"/>
        <dbReference type="Rhea" id="RHEA-COMP:11060"/>
        <dbReference type="Rhea" id="RHEA-COMP:11605"/>
        <dbReference type="ChEBI" id="CHEBI:15378"/>
        <dbReference type="ChEBI" id="CHEBI:30013"/>
        <dbReference type="ChEBI" id="CHEBI:30616"/>
        <dbReference type="ChEBI" id="CHEBI:61977"/>
        <dbReference type="ChEBI" id="CHEBI:456216"/>
        <dbReference type="EC" id="2.7.11.1"/>
    </reaction>
</comment>
<dbReference type="STRING" id="341663.Q0CY62"/>
<evidence type="ECO:0000256" key="3">
    <source>
        <dbReference type="ARBA" id="ARBA00022679"/>
    </source>
</evidence>
<evidence type="ECO:0000256" key="2">
    <source>
        <dbReference type="ARBA" id="ARBA00022527"/>
    </source>
</evidence>
<reference evidence="10" key="1">
    <citation type="submission" date="2005-09" db="EMBL/GenBank/DDBJ databases">
        <title>Annotation of the Aspergillus terreus NIH2624 genome.</title>
        <authorList>
            <person name="Birren B.W."/>
            <person name="Lander E.S."/>
            <person name="Galagan J.E."/>
            <person name="Nusbaum C."/>
            <person name="Devon K."/>
            <person name="Henn M."/>
            <person name="Ma L.-J."/>
            <person name="Jaffe D.B."/>
            <person name="Butler J."/>
            <person name="Alvarez P."/>
            <person name="Gnerre S."/>
            <person name="Grabherr M."/>
            <person name="Kleber M."/>
            <person name="Mauceli E.W."/>
            <person name="Brockman W."/>
            <person name="Rounsley S."/>
            <person name="Young S.K."/>
            <person name="LaButti K."/>
            <person name="Pushparaj V."/>
            <person name="DeCaprio D."/>
            <person name="Crawford M."/>
            <person name="Koehrsen M."/>
            <person name="Engels R."/>
            <person name="Montgomery P."/>
            <person name="Pearson M."/>
            <person name="Howarth C."/>
            <person name="Larson L."/>
            <person name="Luoma S."/>
            <person name="White J."/>
            <person name="Alvarado L."/>
            <person name="Kodira C.D."/>
            <person name="Zeng Q."/>
            <person name="Oleary S."/>
            <person name="Yandava C."/>
            <person name="Denning D.W."/>
            <person name="Nierman W.C."/>
            <person name="Milne T."/>
            <person name="Madden K."/>
        </authorList>
    </citation>
    <scope>NUCLEOTIDE SEQUENCE [LARGE SCALE GENOMIC DNA]</scope>
    <source>
        <strain evidence="10">NIH 2624 / FGSC A1156</strain>
    </source>
</reference>
<keyword evidence="3" id="KW-0808">Transferase</keyword>
<dbReference type="InterPro" id="IPR011009">
    <property type="entry name" value="Kinase-like_dom_sf"/>
</dbReference>
<evidence type="ECO:0000256" key="8">
    <source>
        <dbReference type="ARBA" id="ARBA00048679"/>
    </source>
</evidence>
<name>Q0CY62_ASPTN</name>
<gene>
    <name evidence="9" type="ORF">ATEG_01372</name>
</gene>
<evidence type="ECO:0000313" key="9">
    <source>
        <dbReference type="EMBL" id="EAU38129.1"/>
    </source>
</evidence>
<dbReference type="AlphaFoldDB" id="Q0CY62"/>
<dbReference type="GO" id="GO:0005634">
    <property type="term" value="C:nucleus"/>
    <property type="evidence" value="ECO:0007669"/>
    <property type="project" value="TreeGrafter"/>
</dbReference>
<dbReference type="RefSeq" id="XP_001208737.1">
    <property type="nucleotide sequence ID" value="XM_001208737.1"/>
</dbReference>
<dbReference type="PANTHER" id="PTHR47634:SF9">
    <property type="entry name" value="PROTEIN KINASE DOMAIN-CONTAINING PROTEIN-RELATED"/>
    <property type="match status" value="1"/>
</dbReference>
<dbReference type="OMA" id="KLLRCQV"/>
<keyword evidence="6" id="KW-0067">ATP-binding</keyword>
<keyword evidence="5" id="KW-0418">Kinase</keyword>